<dbReference type="GO" id="GO:0016887">
    <property type="term" value="F:ATP hydrolysis activity"/>
    <property type="evidence" value="ECO:0007669"/>
    <property type="project" value="InterPro"/>
</dbReference>
<keyword evidence="4" id="KW-1003">Cell membrane</keyword>
<dbReference type="AlphaFoldDB" id="C0XH88"/>
<comment type="caution">
    <text evidence="9">The sequence shown here is derived from an EMBL/GenBank/DDBJ whole genome shotgun (WGS) entry which is preliminary data.</text>
</comment>
<dbReference type="GO" id="GO:0005524">
    <property type="term" value="F:ATP binding"/>
    <property type="evidence" value="ECO:0007669"/>
    <property type="project" value="UniProtKB-KW"/>
</dbReference>
<dbReference type="SUPFAM" id="SSF52540">
    <property type="entry name" value="P-loop containing nucleoside triphosphate hydrolases"/>
    <property type="match status" value="1"/>
</dbReference>
<dbReference type="Pfam" id="PF08352">
    <property type="entry name" value="oligo_HPY"/>
    <property type="match status" value="1"/>
</dbReference>
<dbReference type="FunFam" id="3.40.50.300:FF:000016">
    <property type="entry name" value="Oligopeptide ABC transporter ATP-binding component"/>
    <property type="match status" value="1"/>
</dbReference>
<dbReference type="Pfam" id="PF00005">
    <property type="entry name" value="ABC_tran"/>
    <property type="match status" value="1"/>
</dbReference>
<dbReference type="InterPro" id="IPR003439">
    <property type="entry name" value="ABC_transporter-like_ATP-bd"/>
</dbReference>
<keyword evidence="10" id="KW-1185">Reference proteome</keyword>
<keyword evidence="7" id="KW-0472">Membrane</keyword>
<dbReference type="PANTHER" id="PTHR43297">
    <property type="entry name" value="OLIGOPEPTIDE TRANSPORT ATP-BINDING PROTEIN APPD"/>
    <property type="match status" value="1"/>
</dbReference>
<sequence>MPLIQRVIGSRCFEMENEKNVLEVRNLKINFKTYAGKVQAIRNVNFDLRKGETLAIVGESGSGKSVTTRSIMGLNAPNAEIADGTIMFKNQDLLKKTRKQMDQIRGRDIAEIFQDPMTSLDPTMKIGKQIAEPLIIHKGMKREKAYAQALEMMKLVGIENAEKRINDYPHQFSGGMRQRIVIAIALVNYPEILIADEPTTALDVTIQAQILDLMKELQAKTNTSIIFITHDLGVVAGMADRVAVMYAGKIVEYGTVDEIFYNPKHPYTWGLLNSMPTMDTSGTELPSIPGTPPDLLNPPKGDAFAARNKYALKIDTEQEPPFFKVSDTHYAATWLLDPRAPKVTPPDQIIERQKHFAKLTHEAIDTNRGKHVEEQEEQL</sequence>
<comment type="subcellular location">
    <subcellularLocation>
        <location evidence="1">Cell membrane</location>
        <topology evidence="1">Peripheral membrane protein</topology>
    </subcellularLocation>
</comment>
<evidence type="ECO:0000313" key="9">
    <source>
        <dbReference type="EMBL" id="EEI25250.1"/>
    </source>
</evidence>
<dbReference type="PROSITE" id="PS00211">
    <property type="entry name" value="ABC_TRANSPORTER_1"/>
    <property type="match status" value="1"/>
</dbReference>
<keyword evidence="6 9" id="KW-0067">ATP-binding</keyword>
<dbReference type="InterPro" id="IPR050388">
    <property type="entry name" value="ABC_Ni/Peptide_Import"/>
</dbReference>
<evidence type="ECO:0000256" key="3">
    <source>
        <dbReference type="ARBA" id="ARBA00022448"/>
    </source>
</evidence>
<gene>
    <name evidence="9" type="ORF">HMPREF0519_0618</name>
</gene>
<dbReference type="HOGENOM" id="CLU_000604_1_23_9"/>
<keyword evidence="5" id="KW-0547">Nucleotide-binding</keyword>
<dbReference type="Proteomes" id="UP000003752">
    <property type="component" value="Unassembled WGS sequence"/>
</dbReference>
<dbReference type="GO" id="GO:0005886">
    <property type="term" value="C:plasma membrane"/>
    <property type="evidence" value="ECO:0007669"/>
    <property type="project" value="UniProtKB-SubCell"/>
</dbReference>
<organism evidence="9 10">
    <name type="scientific">Lentilactobacillus hilgardii (strain ATCC 8290 / DSM 20176 / CCUG 30140 / JCM 1155 / KCTC 3500 / NBRC 15886 / NCIMB 8040 / NRRL B-1843 / 9)</name>
    <dbReference type="NCBI Taxonomy" id="1423757"/>
    <lineage>
        <taxon>Bacteria</taxon>
        <taxon>Bacillati</taxon>
        <taxon>Bacillota</taxon>
        <taxon>Bacilli</taxon>
        <taxon>Lactobacillales</taxon>
        <taxon>Lactobacillaceae</taxon>
        <taxon>Lentilactobacillus</taxon>
    </lineage>
</organism>
<evidence type="ECO:0000256" key="5">
    <source>
        <dbReference type="ARBA" id="ARBA00022741"/>
    </source>
</evidence>
<evidence type="ECO:0000256" key="2">
    <source>
        <dbReference type="ARBA" id="ARBA00005417"/>
    </source>
</evidence>
<evidence type="ECO:0000256" key="6">
    <source>
        <dbReference type="ARBA" id="ARBA00022840"/>
    </source>
</evidence>
<dbReference type="InterPro" id="IPR003593">
    <property type="entry name" value="AAA+_ATPase"/>
</dbReference>
<comment type="similarity">
    <text evidence="2">Belongs to the ABC transporter superfamily.</text>
</comment>
<reference evidence="9 10" key="1">
    <citation type="submission" date="2009-01" db="EMBL/GenBank/DDBJ databases">
        <authorList>
            <person name="Qin X."/>
            <person name="Bachman B."/>
            <person name="Battles P."/>
            <person name="Bell A."/>
            <person name="Bess C."/>
            <person name="Bickham C."/>
            <person name="Chaboub L."/>
            <person name="Chen D."/>
            <person name="Coyle M."/>
            <person name="Deiros D.R."/>
            <person name="Dinh H."/>
            <person name="Forbes L."/>
            <person name="Fowler G."/>
            <person name="Francisco L."/>
            <person name="Fu Q."/>
            <person name="Gubbala S."/>
            <person name="Hale W."/>
            <person name="Han Y."/>
            <person name="Hemphill L."/>
            <person name="Highlander S.K."/>
            <person name="Hirani K."/>
            <person name="Hogues M."/>
            <person name="Jackson L."/>
            <person name="Jakkamsetti A."/>
            <person name="Javaid M."/>
            <person name="Jiang H."/>
            <person name="Korchina V."/>
            <person name="Kovar C."/>
            <person name="Lara F."/>
            <person name="Lee S."/>
            <person name="Mata R."/>
            <person name="Mathew T."/>
            <person name="Moen C."/>
            <person name="Morales K."/>
            <person name="Munidasa M."/>
            <person name="Nazareth L."/>
            <person name="Ngo R."/>
            <person name="Nguyen L."/>
            <person name="Okwuonu G."/>
            <person name="Ongeri F."/>
            <person name="Patil S."/>
            <person name="Petrosino J."/>
            <person name="Pham C."/>
            <person name="Pham P."/>
            <person name="Pu L.-L."/>
            <person name="Puazo M."/>
            <person name="Raj R."/>
            <person name="Reid J."/>
            <person name="Rouhana J."/>
            <person name="Saada N."/>
            <person name="Shang Y."/>
            <person name="Simmons D."/>
            <person name="Thornton R."/>
            <person name="Warren J."/>
            <person name="Weissenberger G."/>
            <person name="Zhang J."/>
            <person name="Zhang L."/>
            <person name="Zhou C."/>
            <person name="Zhu D."/>
            <person name="Muzny D."/>
            <person name="Worley K."/>
            <person name="Gibbs R."/>
        </authorList>
    </citation>
    <scope>NUCLEOTIDE SEQUENCE [LARGE SCALE GENOMIC DNA]</scope>
    <source>
        <strain evidence="10">ATCC 8290 / DSM 20176 / CCUG 30140 / JCM 1155 / KCTC 3500 / NBRC 15886 / NCIMB 8040 / NRRL B-1843 / 9</strain>
    </source>
</reference>
<dbReference type="NCBIfam" id="TIGR01727">
    <property type="entry name" value="oligo_HPY"/>
    <property type="match status" value="1"/>
</dbReference>
<evidence type="ECO:0000256" key="7">
    <source>
        <dbReference type="ARBA" id="ARBA00023136"/>
    </source>
</evidence>
<evidence type="ECO:0000256" key="4">
    <source>
        <dbReference type="ARBA" id="ARBA00022475"/>
    </source>
</evidence>
<dbReference type="PROSITE" id="PS50893">
    <property type="entry name" value="ABC_TRANSPORTER_2"/>
    <property type="match status" value="1"/>
</dbReference>
<feature type="domain" description="ABC transporter" evidence="8">
    <location>
        <begin position="24"/>
        <end position="272"/>
    </location>
</feature>
<dbReference type="InterPro" id="IPR013563">
    <property type="entry name" value="Oligopep_ABC_C"/>
</dbReference>
<proteinExistence type="inferred from homology"/>
<dbReference type="CDD" id="cd03257">
    <property type="entry name" value="ABC_NikE_OppD_transporters"/>
    <property type="match status" value="1"/>
</dbReference>
<evidence type="ECO:0000313" key="10">
    <source>
        <dbReference type="Proteomes" id="UP000003752"/>
    </source>
</evidence>
<dbReference type="InterPro" id="IPR017871">
    <property type="entry name" value="ABC_transporter-like_CS"/>
</dbReference>
<evidence type="ECO:0000256" key="1">
    <source>
        <dbReference type="ARBA" id="ARBA00004202"/>
    </source>
</evidence>
<keyword evidence="3" id="KW-0813">Transport</keyword>
<name>C0XH88_LENH9</name>
<dbReference type="GO" id="GO:0015833">
    <property type="term" value="P:peptide transport"/>
    <property type="evidence" value="ECO:0007669"/>
    <property type="project" value="InterPro"/>
</dbReference>
<evidence type="ECO:0000259" key="8">
    <source>
        <dbReference type="PROSITE" id="PS50893"/>
    </source>
</evidence>
<accession>C0XH88</accession>
<dbReference type="EMBL" id="ACGP01000097">
    <property type="protein sequence ID" value="EEI25250.1"/>
    <property type="molecule type" value="Genomic_DNA"/>
</dbReference>
<dbReference type="PANTHER" id="PTHR43297:SF2">
    <property type="entry name" value="DIPEPTIDE TRANSPORT ATP-BINDING PROTEIN DPPD"/>
    <property type="match status" value="1"/>
</dbReference>
<dbReference type="InterPro" id="IPR027417">
    <property type="entry name" value="P-loop_NTPase"/>
</dbReference>
<dbReference type="Gene3D" id="3.40.50.300">
    <property type="entry name" value="P-loop containing nucleotide triphosphate hydrolases"/>
    <property type="match status" value="1"/>
</dbReference>
<protein>
    <submittedName>
        <fullName evidence="9">ABC transporter, ATP-binding protein</fullName>
    </submittedName>
</protein>
<dbReference type="SMART" id="SM00382">
    <property type="entry name" value="AAA"/>
    <property type="match status" value="1"/>
</dbReference>